<proteinExistence type="predicted"/>
<keyword evidence="2" id="KW-0808">Transferase</keyword>
<dbReference type="PANTHER" id="PTHR43441:SF11">
    <property type="entry name" value="RIBOSOMAL-PROTEIN-SERINE ACETYLTRANSFERASE"/>
    <property type="match status" value="1"/>
</dbReference>
<dbReference type="GO" id="GO:0005737">
    <property type="term" value="C:cytoplasm"/>
    <property type="evidence" value="ECO:0007669"/>
    <property type="project" value="TreeGrafter"/>
</dbReference>
<organism evidence="2 3">
    <name type="scientific">Anaerosolibacter carboniphilus</name>
    <dbReference type="NCBI Taxonomy" id="1417629"/>
    <lineage>
        <taxon>Bacteria</taxon>
        <taxon>Bacillati</taxon>
        <taxon>Bacillota</taxon>
        <taxon>Clostridia</taxon>
        <taxon>Peptostreptococcales</taxon>
        <taxon>Thermotaleaceae</taxon>
        <taxon>Anaerosolibacter</taxon>
    </lineage>
</organism>
<dbReference type="PANTHER" id="PTHR43441">
    <property type="entry name" value="RIBOSOMAL-PROTEIN-SERINE ACETYLTRANSFERASE"/>
    <property type="match status" value="1"/>
</dbReference>
<evidence type="ECO:0000259" key="1">
    <source>
        <dbReference type="PROSITE" id="PS51186"/>
    </source>
</evidence>
<name>A0A841KWW7_9FIRM</name>
<dbReference type="InterPro" id="IPR000182">
    <property type="entry name" value="GNAT_dom"/>
</dbReference>
<dbReference type="Pfam" id="PF13302">
    <property type="entry name" value="Acetyltransf_3"/>
    <property type="match status" value="1"/>
</dbReference>
<dbReference type="SUPFAM" id="SSF55729">
    <property type="entry name" value="Acyl-CoA N-acyltransferases (Nat)"/>
    <property type="match status" value="1"/>
</dbReference>
<reference evidence="2 3" key="1">
    <citation type="submission" date="2020-08" db="EMBL/GenBank/DDBJ databases">
        <title>Genomic Encyclopedia of Type Strains, Phase IV (KMG-IV): sequencing the most valuable type-strain genomes for metagenomic binning, comparative biology and taxonomic classification.</title>
        <authorList>
            <person name="Goeker M."/>
        </authorList>
    </citation>
    <scope>NUCLEOTIDE SEQUENCE [LARGE SCALE GENOMIC DNA]</scope>
    <source>
        <strain evidence="2 3">DSM 103526</strain>
    </source>
</reference>
<comment type="caution">
    <text evidence="2">The sequence shown here is derived from an EMBL/GenBank/DDBJ whole genome shotgun (WGS) entry which is preliminary data.</text>
</comment>
<dbReference type="GO" id="GO:0008999">
    <property type="term" value="F:protein-N-terminal-alanine acetyltransferase activity"/>
    <property type="evidence" value="ECO:0007669"/>
    <property type="project" value="TreeGrafter"/>
</dbReference>
<dbReference type="InterPro" id="IPR051908">
    <property type="entry name" value="Ribosomal_N-acetyltransferase"/>
</dbReference>
<gene>
    <name evidence="2" type="ORF">HNQ80_004264</name>
</gene>
<protein>
    <submittedName>
        <fullName evidence="2">RimJ/RimL family protein N-acetyltransferase</fullName>
    </submittedName>
</protein>
<dbReference type="AlphaFoldDB" id="A0A841KWW7"/>
<dbReference type="Gene3D" id="3.40.630.30">
    <property type="match status" value="1"/>
</dbReference>
<sequence>MLEGRKINLRLIEDKDIPRMLTLMNDLNHRGEYLGIDLYHETKIQKHYADAGFWENDFGRMLITDKNDCVLGAITFFKGMGDSEGYEIGCQIYRKEDRGKGYSTEAIKIFCAYVFALKPIQRLQVCTASENVAARKAAEKCGFIYEGTMRKAFFARGKYHDLDFLSMLRDECPLLSEVLEDK</sequence>
<evidence type="ECO:0000313" key="3">
    <source>
        <dbReference type="Proteomes" id="UP000579281"/>
    </source>
</evidence>
<dbReference type="GO" id="GO:1990189">
    <property type="term" value="F:protein N-terminal-serine acetyltransferase activity"/>
    <property type="evidence" value="ECO:0007669"/>
    <property type="project" value="TreeGrafter"/>
</dbReference>
<dbReference type="EMBL" id="JACHEN010000033">
    <property type="protein sequence ID" value="MBB6218124.1"/>
    <property type="molecule type" value="Genomic_DNA"/>
</dbReference>
<dbReference type="RefSeq" id="WP_184312621.1">
    <property type="nucleotide sequence ID" value="NZ_JACHEN010000033.1"/>
</dbReference>
<dbReference type="Proteomes" id="UP000579281">
    <property type="component" value="Unassembled WGS sequence"/>
</dbReference>
<keyword evidence="3" id="KW-1185">Reference proteome</keyword>
<feature type="domain" description="N-acetyltransferase" evidence="1">
    <location>
        <begin position="7"/>
        <end position="175"/>
    </location>
</feature>
<dbReference type="InterPro" id="IPR016181">
    <property type="entry name" value="Acyl_CoA_acyltransferase"/>
</dbReference>
<accession>A0A841KWW7</accession>
<dbReference type="PROSITE" id="PS51186">
    <property type="entry name" value="GNAT"/>
    <property type="match status" value="1"/>
</dbReference>
<evidence type="ECO:0000313" key="2">
    <source>
        <dbReference type="EMBL" id="MBB6218124.1"/>
    </source>
</evidence>